<evidence type="ECO:0000313" key="3">
    <source>
        <dbReference type="Proteomes" id="UP000016629"/>
    </source>
</evidence>
<reference evidence="2 3" key="1">
    <citation type="journal article" date="2013" name="Genome Announc.">
        <title>Draft Genome Sequence of Lactobacillus fermentum Strain 3872.</title>
        <authorList>
            <person name="Karlyshev A.V."/>
            <person name="Raju K."/>
            <person name="Abramov V.M."/>
        </authorList>
    </citation>
    <scope>NUCLEOTIDE SEQUENCE [LARGE SCALE GENOMIC DNA]</scope>
    <source>
        <strain evidence="2 3">3872</strain>
    </source>
</reference>
<name>A0A806TM14_LIMFE</name>
<proteinExistence type="predicted"/>
<feature type="region of interest" description="Disordered" evidence="1">
    <location>
        <begin position="41"/>
        <end position="60"/>
    </location>
</feature>
<organism evidence="2 3">
    <name type="scientific">Limosilactobacillus fermentum 3872</name>
    <dbReference type="NCBI Taxonomy" id="1381124"/>
    <lineage>
        <taxon>Bacteria</taxon>
        <taxon>Bacillati</taxon>
        <taxon>Bacillota</taxon>
        <taxon>Bacilli</taxon>
        <taxon>Lactobacillales</taxon>
        <taxon>Lactobacillaceae</taxon>
        <taxon>Limosilactobacillus</taxon>
    </lineage>
</organism>
<evidence type="ECO:0000256" key="1">
    <source>
        <dbReference type="SAM" id="MobiDB-lite"/>
    </source>
</evidence>
<protein>
    <submittedName>
        <fullName evidence="2">Uncharacterized protein</fullName>
    </submittedName>
</protein>
<accession>A0A806TM14</accession>
<sequence length="195" mass="21846">MNQEKGAQRLIWVLAIVLAVVAVFTWPSRKNLNETKQQITDTSHTIQKTKSSMEKASPYHNSFDLTDAEKKASDQITSAVTTVWGGIKSEDDYQAKKTEINRTLGSKMVDRMLVYITAQDENPRNRIFSIDGNDTTAVTFDNVNDVNNATIKVITTPKVGGKQHTFLLTIHWNLKKQQLISDSLKELDSSTDASD</sequence>
<dbReference type="AlphaFoldDB" id="A0A806TM14"/>
<dbReference type="RefSeq" id="WP_021350064.1">
    <property type="nucleotide sequence ID" value="NZ_CP011536.1"/>
</dbReference>
<gene>
    <name evidence="2" type="ORF">N573_004145</name>
</gene>
<dbReference type="Proteomes" id="UP000016629">
    <property type="component" value="Chromosome"/>
</dbReference>
<reference evidence="2 3" key="2">
    <citation type="journal article" name="FEMS Microbiol. Lett.">
        <title>Lactobacillus fermentum 3872 genome sequencing reveals plasmid and chromosomal genes potentially involved in a probiotic activity.</title>
        <authorList>
            <person name="Lehri B."/>
            <person name="Seddon A.M."/>
            <person name="Karlyshev A.V."/>
        </authorList>
    </citation>
    <scope>NUCLEOTIDE SEQUENCE [LARGE SCALE GENOMIC DNA]</scope>
    <source>
        <strain evidence="2 3">3872</strain>
    </source>
</reference>
<evidence type="ECO:0000313" key="2">
    <source>
        <dbReference type="EMBL" id="AKM50951.1"/>
    </source>
</evidence>
<dbReference type="EMBL" id="CP011536">
    <property type="protein sequence ID" value="AKM50951.1"/>
    <property type="molecule type" value="Genomic_DNA"/>
</dbReference>
<feature type="compositionally biased region" description="Polar residues" evidence="1">
    <location>
        <begin position="41"/>
        <end position="50"/>
    </location>
</feature>